<dbReference type="PANTHER" id="PTHR43045">
    <property type="entry name" value="SHIKIMATE TRANSPORTER"/>
    <property type="match status" value="1"/>
</dbReference>
<evidence type="ECO:0000256" key="5">
    <source>
        <dbReference type="ARBA" id="ARBA00022989"/>
    </source>
</evidence>
<feature type="transmembrane region" description="Helical" evidence="7">
    <location>
        <begin position="342"/>
        <end position="361"/>
    </location>
</feature>
<dbReference type="PROSITE" id="PS50850">
    <property type="entry name" value="MFS"/>
    <property type="match status" value="1"/>
</dbReference>
<dbReference type="InterPro" id="IPR020846">
    <property type="entry name" value="MFS_dom"/>
</dbReference>
<sequence>MSHSTTRAPQTARERNKVLGAVVVGTTIEWYDFFIYAFMANLVFAQLFFQPAGEGMMQILSLITIGISFLFRPLGAFLAGHFGDKVGRRPMLVLTLLLMGVATTLVGALPTFDQAGWIAPILLITLRILQGISAGGEWGGAVLMAVEHAPVHRRGLYGSFVQAGVPLGMLLATGVLAGIRAAFPGDAFLEVGWRIPFFVSILLVVVGYVVRRSVDESPVFEEIKQTAQQESAPIVQVFKKYGLVVVLCAFVFMANNATGYMTTGGYVQGLASRPTDGTPPGLGFDPVGVQLATFAGSLSWLVFTFAAGALSDRFGRKRTFVLGWIVLAIGIVPLFVLVEQGVWGVALGTIILGAGLGLTYGGQATWYAESFPASVRFSGVSIAYAIGAIIGGAFAPTIAQALLQSTGTTWAIVFYLLATVVLSLIATLLLKERKGVPLDIESEHSGAWENYSADVSAPVEVSAKR</sequence>
<evidence type="ECO:0000259" key="8">
    <source>
        <dbReference type="PROSITE" id="PS50850"/>
    </source>
</evidence>
<gene>
    <name evidence="9" type="ORF">GCM10009640_25800</name>
</gene>
<feature type="transmembrane region" description="Helical" evidence="7">
    <location>
        <begin position="91"/>
        <end position="112"/>
    </location>
</feature>
<evidence type="ECO:0000256" key="6">
    <source>
        <dbReference type="ARBA" id="ARBA00023136"/>
    </source>
</evidence>
<feature type="transmembrane region" description="Helical" evidence="7">
    <location>
        <begin position="319"/>
        <end position="336"/>
    </location>
</feature>
<dbReference type="Proteomes" id="UP001501266">
    <property type="component" value="Unassembled WGS sequence"/>
</dbReference>
<feature type="transmembrane region" description="Helical" evidence="7">
    <location>
        <begin position="118"/>
        <end position="144"/>
    </location>
</feature>
<organism evidence="9 10">
    <name type="scientific">Agrococcus citreus</name>
    <dbReference type="NCBI Taxonomy" id="84643"/>
    <lineage>
        <taxon>Bacteria</taxon>
        <taxon>Bacillati</taxon>
        <taxon>Actinomycetota</taxon>
        <taxon>Actinomycetes</taxon>
        <taxon>Micrococcales</taxon>
        <taxon>Microbacteriaceae</taxon>
        <taxon>Agrococcus</taxon>
    </lineage>
</organism>
<feature type="transmembrane region" description="Helical" evidence="7">
    <location>
        <begin position="156"/>
        <end position="179"/>
    </location>
</feature>
<feature type="transmembrane region" description="Helical" evidence="7">
    <location>
        <begin position="409"/>
        <end position="430"/>
    </location>
</feature>
<feature type="transmembrane region" description="Helical" evidence="7">
    <location>
        <begin position="55"/>
        <end position="79"/>
    </location>
</feature>
<dbReference type="EMBL" id="BAAAKK010000005">
    <property type="protein sequence ID" value="GAA1425928.1"/>
    <property type="molecule type" value="Genomic_DNA"/>
</dbReference>
<accession>A0ABN1YZG1</accession>
<feature type="transmembrane region" description="Helical" evidence="7">
    <location>
        <begin position="241"/>
        <end position="267"/>
    </location>
</feature>
<evidence type="ECO:0000313" key="9">
    <source>
        <dbReference type="EMBL" id="GAA1425928.1"/>
    </source>
</evidence>
<feature type="transmembrane region" description="Helical" evidence="7">
    <location>
        <begin position="287"/>
        <end position="307"/>
    </location>
</feature>
<dbReference type="RefSeq" id="WP_343921024.1">
    <property type="nucleotide sequence ID" value="NZ_BAAAKK010000005.1"/>
</dbReference>
<feature type="transmembrane region" description="Helical" evidence="7">
    <location>
        <begin position="382"/>
        <end position="403"/>
    </location>
</feature>
<reference evidence="9 10" key="1">
    <citation type="journal article" date="2019" name="Int. J. Syst. Evol. Microbiol.">
        <title>The Global Catalogue of Microorganisms (GCM) 10K type strain sequencing project: providing services to taxonomists for standard genome sequencing and annotation.</title>
        <authorList>
            <consortium name="The Broad Institute Genomics Platform"/>
            <consortium name="The Broad Institute Genome Sequencing Center for Infectious Disease"/>
            <person name="Wu L."/>
            <person name="Ma J."/>
        </authorList>
    </citation>
    <scope>NUCLEOTIDE SEQUENCE [LARGE SCALE GENOMIC DNA]</scope>
    <source>
        <strain evidence="9 10">JCM 12398</strain>
    </source>
</reference>
<keyword evidence="6 7" id="KW-0472">Membrane</keyword>
<dbReference type="Pfam" id="PF07690">
    <property type="entry name" value="MFS_1"/>
    <property type="match status" value="1"/>
</dbReference>
<dbReference type="InterPro" id="IPR005829">
    <property type="entry name" value="Sugar_transporter_CS"/>
</dbReference>
<dbReference type="Pfam" id="PF00083">
    <property type="entry name" value="Sugar_tr"/>
    <property type="match status" value="1"/>
</dbReference>
<dbReference type="PROSITE" id="PS00216">
    <property type="entry name" value="SUGAR_TRANSPORT_1"/>
    <property type="match status" value="1"/>
</dbReference>
<protein>
    <submittedName>
        <fullName evidence="9">MFS transporter</fullName>
    </submittedName>
</protein>
<keyword evidence="5 7" id="KW-1133">Transmembrane helix</keyword>
<dbReference type="SUPFAM" id="SSF103473">
    <property type="entry name" value="MFS general substrate transporter"/>
    <property type="match status" value="1"/>
</dbReference>
<feature type="transmembrane region" description="Helical" evidence="7">
    <location>
        <begin position="191"/>
        <end position="210"/>
    </location>
</feature>
<comment type="caution">
    <text evidence="9">The sequence shown here is derived from an EMBL/GenBank/DDBJ whole genome shotgun (WGS) entry which is preliminary data.</text>
</comment>
<evidence type="ECO:0000256" key="3">
    <source>
        <dbReference type="ARBA" id="ARBA00022475"/>
    </source>
</evidence>
<name>A0ABN1YZG1_9MICO</name>
<proteinExistence type="predicted"/>
<keyword evidence="2" id="KW-0813">Transport</keyword>
<feature type="domain" description="Major facilitator superfamily (MFS) profile" evidence="8">
    <location>
        <begin position="18"/>
        <end position="435"/>
    </location>
</feature>
<dbReference type="InterPro" id="IPR036259">
    <property type="entry name" value="MFS_trans_sf"/>
</dbReference>
<keyword evidence="10" id="KW-1185">Reference proteome</keyword>
<dbReference type="CDD" id="cd17369">
    <property type="entry name" value="MFS_ShiA_like"/>
    <property type="match status" value="1"/>
</dbReference>
<evidence type="ECO:0000256" key="2">
    <source>
        <dbReference type="ARBA" id="ARBA00022448"/>
    </source>
</evidence>
<dbReference type="InterPro" id="IPR005828">
    <property type="entry name" value="MFS_sugar_transport-like"/>
</dbReference>
<comment type="subcellular location">
    <subcellularLocation>
        <location evidence="1">Cell membrane</location>
        <topology evidence="1">Multi-pass membrane protein</topology>
    </subcellularLocation>
</comment>
<dbReference type="InterPro" id="IPR011701">
    <property type="entry name" value="MFS"/>
</dbReference>
<evidence type="ECO:0000256" key="1">
    <source>
        <dbReference type="ARBA" id="ARBA00004651"/>
    </source>
</evidence>
<dbReference type="PANTHER" id="PTHR43045:SF1">
    <property type="entry name" value="SHIKIMATE TRANSPORTER"/>
    <property type="match status" value="1"/>
</dbReference>
<keyword evidence="3" id="KW-1003">Cell membrane</keyword>
<evidence type="ECO:0000256" key="4">
    <source>
        <dbReference type="ARBA" id="ARBA00022692"/>
    </source>
</evidence>
<keyword evidence="4 7" id="KW-0812">Transmembrane</keyword>
<dbReference type="Gene3D" id="1.20.1250.20">
    <property type="entry name" value="MFS general substrate transporter like domains"/>
    <property type="match status" value="2"/>
</dbReference>
<feature type="transmembrane region" description="Helical" evidence="7">
    <location>
        <begin position="21"/>
        <end position="49"/>
    </location>
</feature>
<evidence type="ECO:0000313" key="10">
    <source>
        <dbReference type="Proteomes" id="UP001501266"/>
    </source>
</evidence>
<evidence type="ECO:0000256" key="7">
    <source>
        <dbReference type="SAM" id="Phobius"/>
    </source>
</evidence>